<dbReference type="EMBL" id="JACHNC010000001">
    <property type="protein sequence ID" value="MBB4750451.1"/>
    <property type="molecule type" value="Genomic_DNA"/>
</dbReference>
<evidence type="ECO:0000256" key="1">
    <source>
        <dbReference type="SAM" id="MobiDB-lite"/>
    </source>
</evidence>
<sequence>MLLDANHYCQSSPAHRMHHPSSMVRRRGPTRNPELITNSADPATLRC</sequence>
<reference evidence="2 3" key="1">
    <citation type="submission" date="2020-08" db="EMBL/GenBank/DDBJ databases">
        <title>Sequencing the genomes of 1000 actinobacteria strains.</title>
        <authorList>
            <person name="Klenk H.-P."/>
        </authorList>
    </citation>
    <scope>NUCLEOTIDE SEQUENCE [LARGE SCALE GENOMIC DNA]</scope>
    <source>
        <strain evidence="2 3">DSM 43150</strain>
    </source>
</reference>
<accession>A0A7W7MHK7</accession>
<feature type="region of interest" description="Disordered" evidence="1">
    <location>
        <begin position="1"/>
        <end position="47"/>
    </location>
</feature>
<comment type="caution">
    <text evidence="2">The sequence shown here is derived from an EMBL/GenBank/DDBJ whole genome shotgun (WGS) entry which is preliminary data.</text>
</comment>
<protein>
    <submittedName>
        <fullName evidence="2">Uncharacterized protein</fullName>
    </submittedName>
</protein>
<gene>
    <name evidence="2" type="ORF">BJ964_004612</name>
</gene>
<feature type="compositionally biased region" description="Basic residues" evidence="1">
    <location>
        <begin position="15"/>
        <end position="29"/>
    </location>
</feature>
<name>A0A7W7MHK7_9ACTN</name>
<dbReference type="Proteomes" id="UP000590511">
    <property type="component" value="Unassembled WGS sequence"/>
</dbReference>
<evidence type="ECO:0000313" key="3">
    <source>
        <dbReference type="Proteomes" id="UP000590511"/>
    </source>
</evidence>
<proteinExistence type="predicted"/>
<evidence type="ECO:0000313" key="2">
    <source>
        <dbReference type="EMBL" id="MBB4750451.1"/>
    </source>
</evidence>
<organism evidence="2 3">
    <name type="scientific">Actinoplanes lobatus</name>
    <dbReference type="NCBI Taxonomy" id="113568"/>
    <lineage>
        <taxon>Bacteria</taxon>
        <taxon>Bacillati</taxon>
        <taxon>Actinomycetota</taxon>
        <taxon>Actinomycetes</taxon>
        <taxon>Micromonosporales</taxon>
        <taxon>Micromonosporaceae</taxon>
        <taxon>Actinoplanes</taxon>
    </lineage>
</organism>
<dbReference type="AlphaFoldDB" id="A0A7W7MHK7"/>